<dbReference type="EMBL" id="CADCXU010008697">
    <property type="protein sequence ID" value="CAA9999359.1"/>
    <property type="molecule type" value="Genomic_DNA"/>
</dbReference>
<gene>
    <name evidence="1" type="ORF">NTEN_LOCUS5642</name>
</gene>
<proteinExistence type="predicted"/>
<reference evidence="1 2" key="1">
    <citation type="submission" date="2020-02" db="EMBL/GenBank/DDBJ databases">
        <authorList>
            <person name="Ferguson B K."/>
        </authorList>
    </citation>
    <scope>NUCLEOTIDE SEQUENCE [LARGE SCALE GENOMIC DNA]</scope>
</reference>
<evidence type="ECO:0000313" key="1">
    <source>
        <dbReference type="EMBL" id="CAA9999359.1"/>
    </source>
</evidence>
<organism evidence="1 2">
    <name type="scientific">Nesidiocoris tenuis</name>
    <dbReference type="NCBI Taxonomy" id="355587"/>
    <lineage>
        <taxon>Eukaryota</taxon>
        <taxon>Metazoa</taxon>
        <taxon>Ecdysozoa</taxon>
        <taxon>Arthropoda</taxon>
        <taxon>Hexapoda</taxon>
        <taxon>Insecta</taxon>
        <taxon>Pterygota</taxon>
        <taxon>Neoptera</taxon>
        <taxon>Paraneoptera</taxon>
        <taxon>Hemiptera</taxon>
        <taxon>Heteroptera</taxon>
        <taxon>Panheteroptera</taxon>
        <taxon>Cimicomorpha</taxon>
        <taxon>Miridae</taxon>
        <taxon>Dicyphina</taxon>
        <taxon>Nesidiocoris</taxon>
    </lineage>
</organism>
<accession>A0A6H5GB56</accession>
<sequence length="191" mass="21942">MFYGRRGRDLGPICRNHLRSCAAVVFPFRQVPFIESPPCSCRMEATKKKREKKTSKQLTQLLLSQMCCRVHLDRSHREMDPQCHALLSFRPVCRGNLFEGKFYPQKRNTERRFGNTGCPFSDFALPSQSVTLGSRSDTYNSTLFSAGFDFFIFNIPPVIITSLRGWSDFFTATQPIKPSNSERGKTRVENQ</sequence>
<protein>
    <submittedName>
        <fullName evidence="1">Uncharacterized protein</fullName>
    </submittedName>
</protein>
<evidence type="ECO:0000313" key="2">
    <source>
        <dbReference type="Proteomes" id="UP000479000"/>
    </source>
</evidence>
<keyword evidence="2" id="KW-1185">Reference proteome</keyword>
<name>A0A6H5GB56_9HEMI</name>
<dbReference type="AlphaFoldDB" id="A0A6H5GB56"/>
<dbReference type="Proteomes" id="UP000479000">
    <property type="component" value="Unassembled WGS sequence"/>
</dbReference>